<sequence>MLDYGNFERVFGSLSPFPYNRTTIQEADSYRRSLDGALFLDRVLAALGLPKARALYPPKSDANLRSLHHQIISAGSVATLHKLSLLYYLLLDIDDLAPAHHDSKADSFASSAGLPTKYQILMKGLWYLDRQAFALAVEDLAHPTLLPEFADDIITVLVRHASKDGDYTLPLAYWHTVQPVLKSPAAVELLFEALSQSNVSEALRFSRTKPDGIREQLFRRLVIGVLEGTGNDHGADRAEELASLPFDESEEQWFQDCLGSGEGKRVKAARDTLLMRRIAMGDPVPTAGDQGTWGVVMEAFKVGSGGRT</sequence>
<dbReference type="OrthoDB" id="20729at2759"/>
<evidence type="ECO:0000259" key="3">
    <source>
        <dbReference type="Pfam" id="PF13934"/>
    </source>
</evidence>
<proteinExistence type="predicted"/>
<dbReference type="AlphaFoldDB" id="A0A9P9WVF2"/>
<keyword evidence="5" id="KW-1185">Reference proteome</keyword>
<reference evidence="4" key="1">
    <citation type="submission" date="2021-03" db="EMBL/GenBank/DDBJ databases">
        <title>Revisited historic fungal species revealed as producer of novel bioactive compounds through whole genome sequencing and comparative genomics.</title>
        <authorList>
            <person name="Vignolle G.A."/>
            <person name="Hochenegger N."/>
            <person name="Mach R.L."/>
            <person name="Mach-Aigner A.R."/>
            <person name="Javad Rahimi M."/>
            <person name="Salim K.A."/>
            <person name="Chan C.M."/>
            <person name="Lim L.B.L."/>
            <person name="Cai F."/>
            <person name="Druzhinina I.S."/>
            <person name="U'Ren J.M."/>
            <person name="Derntl C."/>
        </authorList>
    </citation>
    <scope>NUCLEOTIDE SEQUENCE</scope>
    <source>
        <strain evidence="4">TUCIM 5799</strain>
    </source>
</reference>
<dbReference type="PANTHER" id="PTHR21583:SF8">
    <property type="entry name" value="PROTEIN ELYS"/>
    <property type="match status" value="1"/>
</dbReference>
<name>A0A9P9WVF2_9PEZI</name>
<comment type="caution">
    <text evidence="4">The sequence shown here is derived from an EMBL/GenBank/DDBJ whole genome shotgun (WGS) entry which is preliminary data.</text>
</comment>
<protein>
    <recommendedName>
        <fullName evidence="3">ELYS-like domain-containing protein</fullName>
    </recommendedName>
</protein>
<comment type="subcellular location">
    <subcellularLocation>
        <location evidence="1">Nucleus</location>
    </subcellularLocation>
</comment>
<accession>A0A9P9WVF2</accession>
<dbReference type="Proteomes" id="UP000829685">
    <property type="component" value="Unassembled WGS sequence"/>
</dbReference>
<keyword evidence="2" id="KW-0539">Nucleus</keyword>
<evidence type="ECO:0000256" key="1">
    <source>
        <dbReference type="ARBA" id="ARBA00004123"/>
    </source>
</evidence>
<dbReference type="PANTHER" id="PTHR21583">
    <property type="entry name" value="ELYS PROTEIN"/>
    <property type="match status" value="1"/>
</dbReference>
<dbReference type="InterPro" id="IPR052620">
    <property type="entry name" value="ELYS/MEL-28_NucAsmblyFactor"/>
</dbReference>
<dbReference type="GO" id="GO:0005634">
    <property type="term" value="C:nucleus"/>
    <property type="evidence" value="ECO:0007669"/>
    <property type="project" value="UniProtKB-SubCell"/>
</dbReference>
<evidence type="ECO:0000256" key="2">
    <source>
        <dbReference type="ARBA" id="ARBA00023242"/>
    </source>
</evidence>
<dbReference type="InterPro" id="IPR025151">
    <property type="entry name" value="ELYS_dom"/>
</dbReference>
<dbReference type="EMBL" id="JAFIMR010000003">
    <property type="protein sequence ID" value="KAI1880040.1"/>
    <property type="molecule type" value="Genomic_DNA"/>
</dbReference>
<feature type="domain" description="ELYS-like" evidence="3">
    <location>
        <begin position="38"/>
        <end position="260"/>
    </location>
</feature>
<gene>
    <name evidence="4" type="ORF">JX265_001661</name>
</gene>
<organism evidence="4 5">
    <name type="scientific">Neoarthrinium moseri</name>
    <dbReference type="NCBI Taxonomy" id="1658444"/>
    <lineage>
        <taxon>Eukaryota</taxon>
        <taxon>Fungi</taxon>
        <taxon>Dikarya</taxon>
        <taxon>Ascomycota</taxon>
        <taxon>Pezizomycotina</taxon>
        <taxon>Sordariomycetes</taxon>
        <taxon>Xylariomycetidae</taxon>
        <taxon>Amphisphaeriales</taxon>
        <taxon>Apiosporaceae</taxon>
        <taxon>Neoarthrinium</taxon>
    </lineage>
</organism>
<evidence type="ECO:0000313" key="4">
    <source>
        <dbReference type="EMBL" id="KAI1880040.1"/>
    </source>
</evidence>
<evidence type="ECO:0000313" key="5">
    <source>
        <dbReference type="Proteomes" id="UP000829685"/>
    </source>
</evidence>
<dbReference type="Pfam" id="PF13934">
    <property type="entry name" value="ELYS"/>
    <property type="match status" value="1"/>
</dbReference>